<dbReference type="Gene3D" id="1.20.5.4130">
    <property type="match status" value="1"/>
</dbReference>
<dbReference type="GO" id="GO:0006952">
    <property type="term" value="P:defense response"/>
    <property type="evidence" value="ECO:0007669"/>
    <property type="project" value="UniProtKB-KW"/>
</dbReference>
<evidence type="ECO:0000256" key="1">
    <source>
        <dbReference type="ARBA" id="ARBA00022737"/>
    </source>
</evidence>
<sequence>MTTFQFLPLEVGNALLSWVFPPLFHILIPRILPHIVKDNEVRSELEKCWTKLAMIQAVLNDAEVKQWMNMAVRIWLDDLRDFAYDLEDMLDEYASKIIEDNLKSEHRTDFVSTMIDQLLTFWNNSNSISSIGDINKLLEELCERRSQLGLMERVVGETSSVAVWQIPPSTCQLTEPAVYGRDEDKRVGKTALTQVVYNDSTGGIHFDQKVWICVSNDFDVYRMSKAILESITHSSCYLKDLNEVHVQLKMAVTRRRFLLVLDDVWSKNYDLWKILISPFLTGAREEELVLLWMAEGLILPSSTTTKHLIDIGHDYFHDLFSRSIFQKSSSDASKFVMHSLVNDLAQWVSGETSFRLEEELATPVQLKRFQRARHSSYSCCNFDGKNKFKVFDEVTDHLRTFLPILTHNLEYCFISNAVIFDLLPKFKKLRVLSLRKYYITKLPDSLGYLRYLRYLNLADTEVRSLPDSIILLFNLQILILRNCSRLLRLPRNVATLINLRHLNINGACLISEMPWGMSELKYLHTLSDFIVGTNSGSSVKDLKNLEFLSGELHISRLQNVTNSQELRQAILIDEKNLEVLTLDWGLELNLRNEIVEKDVLDMLRPHTNLRKLTIKHYGGIEFPSWVGNPYFSNMVDLELEDCKNCTSLPPLGLLGSLKYLRIKGMTGIRQTGPTFYGEGCSRPFRSLETFCLEDLPIWQRWNPVEDNEHVHSFCRLSELSIINCPELTGNLHRHIPS</sequence>
<dbReference type="InterPro" id="IPR058922">
    <property type="entry name" value="WHD_DRP"/>
</dbReference>
<reference evidence="8" key="1">
    <citation type="journal article" date="2023" name="Plant J.">
        <title>Genome sequences and population genomics provide insights into the demographic history, inbreeding, and mutation load of two 'living fossil' tree species of Dipteronia.</title>
        <authorList>
            <person name="Feng Y."/>
            <person name="Comes H.P."/>
            <person name="Chen J."/>
            <person name="Zhu S."/>
            <person name="Lu R."/>
            <person name="Zhang X."/>
            <person name="Li P."/>
            <person name="Qiu J."/>
            <person name="Olsen K.M."/>
            <person name="Qiu Y."/>
        </authorList>
    </citation>
    <scope>NUCLEOTIDE SEQUENCE</scope>
    <source>
        <strain evidence="8">KIB01</strain>
    </source>
</reference>
<evidence type="ECO:0000313" key="9">
    <source>
        <dbReference type="Proteomes" id="UP001280121"/>
    </source>
</evidence>
<dbReference type="Gene3D" id="3.40.50.300">
    <property type="entry name" value="P-loop containing nucleotide triphosphate hydrolases"/>
    <property type="match status" value="1"/>
</dbReference>
<organism evidence="8 9">
    <name type="scientific">Dipteronia dyeriana</name>
    <dbReference type="NCBI Taxonomy" id="168575"/>
    <lineage>
        <taxon>Eukaryota</taxon>
        <taxon>Viridiplantae</taxon>
        <taxon>Streptophyta</taxon>
        <taxon>Embryophyta</taxon>
        <taxon>Tracheophyta</taxon>
        <taxon>Spermatophyta</taxon>
        <taxon>Magnoliopsida</taxon>
        <taxon>eudicotyledons</taxon>
        <taxon>Gunneridae</taxon>
        <taxon>Pentapetalae</taxon>
        <taxon>rosids</taxon>
        <taxon>malvids</taxon>
        <taxon>Sapindales</taxon>
        <taxon>Sapindaceae</taxon>
        <taxon>Hippocastanoideae</taxon>
        <taxon>Acereae</taxon>
        <taxon>Dipteronia</taxon>
    </lineage>
</organism>
<protein>
    <recommendedName>
        <fullName evidence="10">Disease resistance RPP13-like protein 1</fullName>
    </recommendedName>
</protein>
<dbReference type="SUPFAM" id="SSF52058">
    <property type="entry name" value="L domain-like"/>
    <property type="match status" value="1"/>
</dbReference>
<dbReference type="Pfam" id="PF25019">
    <property type="entry name" value="LRR_R13L1-DRL21"/>
    <property type="match status" value="1"/>
</dbReference>
<dbReference type="InterPro" id="IPR056789">
    <property type="entry name" value="LRR_R13L1-DRL21"/>
</dbReference>
<keyword evidence="2" id="KW-0547">Nucleotide-binding</keyword>
<keyword evidence="3" id="KW-0611">Plant defense</keyword>
<comment type="caution">
    <text evidence="8">The sequence shown here is derived from an EMBL/GenBank/DDBJ whole genome shotgun (WGS) entry which is preliminary data.</text>
</comment>
<evidence type="ECO:0008006" key="10">
    <source>
        <dbReference type="Google" id="ProtNLM"/>
    </source>
</evidence>
<dbReference type="PANTHER" id="PTHR47186">
    <property type="entry name" value="LEUCINE-RICH REPEAT-CONTAINING PROTEIN 57"/>
    <property type="match status" value="1"/>
</dbReference>
<evidence type="ECO:0000259" key="6">
    <source>
        <dbReference type="Pfam" id="PF23559"/>
    </source>
</evidence>
<feature type="domain" description="Disease resistance N-terminal" evidence="5">
    <location>
        <begin position="27"/>
        <end position="104"/>
    </location>
</feature>
<dbReference type="Pfam" id="PF00931">
    <property type="entry name" value="NB-ARC"/>
    <property type="match status" value="1"/>
</dbReference>
<dbReference type="InterPro" id="IPR041118">
    <property type="entry name" value="Rx_N"/>
</dbReference>
<dbReference type="PANTHER" id="PTHR47186:SF41">
    <property type="entry name" value="OS12G0131701 PROTEIN"/>
    <property type="match status" value="1"/>
</dbReference>
<dbReference type="Gene3D" id="3.80.10.10">
    <property type="entry name" value="Ribonuclease Inhibitor"/>
    <property type="match status" value="1"/>
</dbReference>
<evidence type="ECO:0000259" key="5">
    <source>
        <dbReference type="Pfam" id="PF18052"/>
    </source>
</evidence>
<dbReference type="AlphaFoldDB" id="A0AAD9TWJ8"/>
<feature type="domain" description="R13L1/DRL21-like LRR repeat region" evidence="7">
    <location>
        <begin position="540"/>
        <end position="665"/>
    </location>
</feature>
<evidence type="ECO:0000259" key="7">
    <source>
        <dbReference type="Pfam" id="PF25019"/>
    </source>
</evidence>
<dbReference type="InterPro" id="IPR032675">
    <property type="entry name" value="LRR_dom_sf"/>
</dbReference>
<evidence type="ECO:0000313" key="8">
    <source>
        <dbReference type="EMBL" id="KAK2643522.1"/>
    </source>
</evidence>
<dbReference type="InterPro" id="IPR002182">
    <property type="entry name" value="NB-ARC"/>
</dbReference>
<accession>A0AAD9TWJ8</accession>
<proteinExistence type="predicted"/>
<evidence type="ECO:0000259" key="4">
    <source>
        <dbReference type="Pfam" id="PF00931"/>
    </source>
</evidence>
<evidence type="ECO:0000256" key="2">
    <source>
        <dbReference type="ARBA" id="ARBA00022741"/>
    </source>
</evidence>
<keyword evidence="1" id="KW-0677">Repeat</keyword>
<dbReference type="GO" id="GO:0043531">
    <property type="term" value="F:ADP binding"/>
    <property type="evidence" value="ECO:0007669"/>
    <property type="project" value="InterPro"/>
</dbReference>
<dbReference type="Pfam" id="PF18052">
    <property type="entry name" value="Rx_N"/>
    <property type="match status" value="1"/>
</dbReference>
<gene>
    <name evidence="8" type="ORF">Ddye_025285</name>
</gene>
<dbReference type="EMBL" id="JANJYI010000007">
    <property type="protein sequence ID" value="KAK2643522.1"/>
    <property type="molecule type" value="Genomic_DNA"/>
</dbReference>
<dbReference type="InterPro" id="IPR027417">
    <property type="entry name" value="P-loop_NTPase"/>
</dbReference>
<feature type="domain" description="Disease resistance protein winged helix" evidence="6">
    <location>
        <begin position="284"/>
        <end position="345"/>
    </location>
</feature>
<dbReference type="Pfam" id="PF23559">
    <property type="entry name" value="WHD_DRP"/>
    <property type="match status" value="1"/>
</dbReference>
<feature type="domain" description="NB-ARC" evidence="4">
    <location>
        <begin position="187"/>
        <end position="275"/>
    </location>
</feature>
<evidence type="ECO:0000256" key="3">
    <source>
        <dbReference type="ARBA" id="ARBA00022821"/>
    </source>
</evidence>
<dbReference type="GO" id="GO:0051707">
    <property type="term" value="P:response to other organism"/>
    <property type="evidence" value="ECO:0007669"/>
    <property type="project" value="UniProtKB-ARBA"/>
</dbReference>
<dbReference type="Proteomes" id="UP001280121">
    <property type="component" value="Unassembled WGS sequence"/>
</dbReference>
<dbReference type="SUPFAM" id="SSF52540">
    <property type="entry name" value="P-loop containing nucleoside triphosphate hydrolases"/>
    <property type="match status" value="1"/>
</dbReference>
<name>A0AAD9TWJ8_9ROSI</name>
<keyword evidence="9" id="KW-1185">Reference proteome</keyword>